<evidence type="ECO:0000256" key="2">
    <source>
        <dbReference type="SAM" id="SignalP"/>
    </source>
</evidence>
<keyword evidence="2" id="KW-0732">Signal</keyword>
<feature type="signal peptide" evidence="2">
    <location>
        <begin position="1"/>
        <end position="16"/>
    </location>
</feature>
<evidence type="ECO:0000313" key="4">
    <source>
        <dbReference type="RefSeq" id="XP_017787326.1"/>
    </source>
</evidence>
<gene>
    <name evidence="4" type="primary">LOC108570026</name>
</gene>
<dbReference type="Proteomes" id="UP000695000">
    <property type="component" value="Unplaced"/>
</dbReference>
<evidence type="ECO:0000256" key="1">
    <source>
        <dbReference type="SAM" id="Coils"/>
    </source>
</evidence>
<dbReference type="RefSeq" id="XP_017787326.1">
    <property type="nucleotide sequence ID" value="XM_017931837.1"/>
</dbReference>
<feature type="chain" id="PRO_5047203099" evidence="2">
    <location>
        <begin position="17"/>
        <end position="1958"/>
    </location>
</feature>
<organism evidence="3 4">
    <name type="scientific">Nicrophorus vespilloides</name>
    <name type="common">Boreal carrion beetle</name>
    <dbReference type="NCBI Taxonomy" id="110193"/>
    <lineage>
        <taxon>Eukaryota</taxon>
        <taxon>Metazoa</taxon>
        <taxon>Ecdysozoa</taxon>
        <taxon>Arthropoda</taxon>
        <taxon>Hexapoda</taxon>
        <taxon>Insecta</taxon>
        <taxon>Pterygota</taxon>
        <taxon>Neoptera</taxon>
        <taxon>Endopterygota</taxon>
        <taxon>Coleoptera</taxon>
        <taxon>Polyphaga</taxon>
        <taxon>Staphyliniformia</taxon>
        <taxon>Silphidae</taxon>
        <taxon>Nicrophorinae</taxon>
        <taxon>Nicrophorus</taxon>
    </lineage>
</organism>
<sequence length="1958" mass="223339">MFVFYLLLCVSASIAADEDPWYTYQFENADESREELIIDRVNAVDGFKTAESVLKWKSISWKRRSYALGITNTGIAVLKATLNSTENERFDIAENHHALDSIVLDADLFLYSSKDEKQTSLIALVLTSNQKSSTNVSVDLNWYDVTKENQFEKILSLNLNKNVTYSKVIKTKSKHLLLIGDVLGDEKSLAIYEFSLRRPTNYWLIQVIKLNNPILSTAFVTYGYNSFLVVAQETDVQIFIYTNGNFTNSGVMEVKHVRHVSSFTIGSRAYLAVDGWNAGIYRFTKSGLVQEKIKDDHFEGVDFWLPMSLKTYKDEEILLAERFLDHGSHKTYTIDVVIHNGRRFAIHDEMICNYYGEETHGMNCLVEEESTWGIKGSAILNVGNLLGILIPRKNASSGLFMIHTSFRDLPDPMDLTHLKELKQQFDKDLKRQMEEIAKIKEQLEPKVETAKEVHIVQQQNVMWDNKDYIEELKLRVQNIRKVLADMKLRMESSNLKDRKFKHLVVNDLVEVKGSSNVKDIKTVKFNGRLVDDVFGDIVSKDNMKHIPSLKTFQFAEIKNISFDSINGIDKTKIAFTEDVVRIKGDVVFENPVTVGKLNASTLNNLVLENEIIKTGAFYKDPLSFEQLNVVDTLSVDKINSFPIHKNYLDAFSINANGVYPKLGDIENVYIPGNVTVNQINGENLDDFIKSLCLTNIKTYVPSETTIIGDLIVKEKADTVKFNKLSFLDDYLFGISNSFIHIKGKKMFSNPIFVNELVTFETIGGVDPNELVTMTTQQEIFGKFTFQDLEVTESLDIIGNVTGVNLEDFLPNVGITKTKHIMSDISFKNLEVEGTIYVENRFNRSNLDEILENVIYKNEDFAEIHALKGFANGFTVQSNLNLLSNKINNFDLDSFIHKESQEIIKAKILRGLVTFENLELSGNIGDVNLTNLDQECVKLSGEQFISSELIFEEDLNVGEIEILGGLNEIPVSDYFYTDSNSVLLNTKFDRIKVSNLIVEGNLNTIEDNFNLQIIDQRRLSFTRDQQITADYKLNTSNMYNLVVNNVNNYQFKELFDVDVVGEILKKNLLENKYKIKDLIVEETLSIESVNGIPMKNITKNCVWSQENDGPTLAFKDNVYVKEIITDNFNDIPFQEMLENVVFKNETDDVRIDGFKLYANGYEVLNYMVSPRLNAVKMENILLKSGRQQIKSPVIVFGDVLIRENAEVLGNINEIPVNYFVNSFESLNENTYRIKENVMFSKVAYVKQLNTQGFINKINISEFMMNRVDVNQDQRIPSELIFEDSVSIDANLIIKNQINGLDMINMKDELLYITQDAVVNVPIQFQNPVVIREEFILDDDFNSQFVDGVNVSDWVNAIYINKGFIPETVKFDWVDVRGRAEVEFLNGISMLEVIPLKTEQVISKTLAVSKLSVFRDLSVGNLVNGVNLQDQYLNSIISNRNQGVNSRVIFESNVLVRDVLEVIGNLNGYNVSSLVTTNTVQNLTASYKFTDKTTVANHVIAYGLVNNINISEWTSSAVYKYAETPQTINQPWKANNITFGNNVLGSGKICGFEIRKLADRTEERRVFKTTVESEIINQYGMICKDINKIISASRDQIYLFSYLDYYQYLEFENDIANVHKFEYLGKAYLLVSEENSCKSSLFLWAEHGFQHLRYIQTGLISQVITVRDGDFLFLITRSDVVFTNCSIENSNIWKFEADDLMLLYNLGDQILLQDSLKPGTFYTMDKDAVNEFLLTTVIETDLRKIRRWYIPTENAAFIPRGLKTSLAIRNGRKIFYLNTNDVVDMAESYDAVVIGNVTVQEMHLLPGRNGGELLRLNVGYPRRRTFLAYASHEETSVRGRLDFIKIYEDILTGTLYHKVPTYKPSSLISLEFGENGETLLIFMEDEKNLQIYEYKGIEGFKLRSTAVIAGKQLVPLIIPREECPSKNHVFIGSINANRLTILQAIMQGDKIEQENIHCVL</sequence>
<accession>A0ABM1NKH6</accession>
<keyword evidence="3" id="KW-1185">Reference proteome</keyword>
<reference evidence="4" key="1">
    <citation type="submission" date="2025-08" db="UniProtKB">
        <authorList>
            <consortium name="RefSeq"/>
        </authorList>
    </citation>
    <scope>IDENTIFICATION</scope>
    <source>
        <tissue evidence="4">Whole Larva</tissue>
    </source>
</reference>
<protein>
    <submittedName>
        <fullName evidence="4">Uncharacterized protein LOC108570026</fullName>
    </submittedName>
</protein>
<feature type="coiled-coil region" evidence="1">
    <location>
        <begin position="415"/>
        <end position="442"/>
    </location>
</feature>
<proteinExistence type="predicted"/>
<name>A0ABM1NKH6_NICVS</name>
<evidence type="ECO:0000313" key="3">
    <source>
        <dbReference type="Proteomes" id="UP000695000"/>
    </source>
</evidence>
<dbReference type="GeneID" id="108570026"/>
<keyword evidence="1" id="KW-0175">Coiled coil</keyword>